<dbReference type="EMBL" id="QJTF01000006">
    <property type="protein sequence ID" value="PYE88771.1"/>
    <property type="molecule type" value="Genomic_DNA"/>
</dbReference>
<evidence type="ECO:0000313" key="3">
    <source>
        <dbReference type="Proteomes" id="UP000247454"/>
    </source>
</evidence>
<keyword evidence="2" id="KW-0371">Homeobox</keyword>
<dbReference type="Proteomes" id="UP000247454">
    <property type="component" value="Unassembled WGS sequence"/>
</dbReference>
<feature type="region of interest" description="Disordered" evidence="1">
    <location>
        <begin position="57"/>
        <end position="87"/>
    </location>
</feature>
<gene>
    <name evidence="2" type="ORF">C7477_106144</name>
</gene>
<organism evidence="2 3">
    <name type="scientific">Phyllobacterium leguminum</name>
    <dbReference type="NCBI Taxonomy" id="314237"/>
    <lineage>
        <taxon>Bacteria</taxon>
        <taxon>Pseudomonadati</taxon>
        <taxon>Pseudomonadota</taxon>
        <taxon>Alphaproteobacteria</taxon>
        <taxon>Hyphomicrobiales</taxon>
        <taxon>Phyllobacteriaceae</taxon>
        <taxon>Phyllobacterium</taxon>
    </lineage>
</organism>
<dbReference type="AlphaFoldDB" id="A0A318T3V0"/>
<sequence>MTTHAPPKLDIEKFRKVYALVSGGATDGERRAARARAEAVAKSAGMTFAQAVSKLDGVKPASKPASNPFDDLFNSPEARARKAERETRNDKLRAKVLSAYGSEAAVFAHNAREVLLAAAVEHIATWEYWTDDDDRQYRFASTLDGKKSHLWDMDSITPAIREAVTKAYPWPSNLDGVLREVKQWDRLRWDRGLFNGGGWDHHAEVECRISLLEHSLDEGQAATSWEDIQARFDWKRYEFERQWIDPTKREDPFMDRLEEDFRILREKSEGIHTVDTHGSDLSHTVRRTNADKRAAVLSMLDANPELSDREISRRVGVSPQTVGNWRNRHTP</sequence>
<keyword evidence="2" id="KW-0238">DNA-binding</keyword>
<dbReference type="GO" id="GO:0003677">
    <property type="term" value="F:DNA binding"/>
    <property type="evidence" value="ECO:0007669"/>
    <property type="project" value="UniProtKB-KW"/>
</dbReference>
<protein>
    <submittedName>
        <fullName evidence="2">Homeodomain-like domain-containing protein</fullName>
    </submittedName>
</protein>
<keyword evidence="3" id="KW-1185">Reference proteome</keyword>
<comment type="caution">
    <text evidence="2">The sequence shown here is derived from an EMBL/GenBank/DDBJ whole genome shotgun (WGS) entry which is preliminary data.</text>
</comment>
<feature type="compositionally biased region" description="Basic and acidic residues" evidence="1">
    <location>
        <begin position="78"/>
        <end position="87"/>
    </location>
</feature>
<evidence type="ECO:0000313" key="2">
    <source>
        <dbReference type="EMBL" id="PYE88771.1"/>
    </source>
</evidence>
<proteinExistence type="predicted"/>
<dbReference type="Pfam" id="PF13412">
    <property type="entry name" value="HTH_24"/>
    <property type="match status" value="1"/>
</dbReference>
<reference evidence="2 3" key="1">
    <citation type="submission" date="2018-06" db="EMBL/GenBank/DDBJ databases">
        <title>Genomic Encyclopedia of Type Strains, Phase III (KMG-III): the genomes of soil and plant-associated and newly described type strains.</title>
        <authorList>
            <person name="Whitman W."/>
        </authorList>
    </citation>
    <scope>NUCLEOTIDE SEQUENCE [LARGE SCALE GENOMIC DNA]</scope>
    <source>
        <strain evidence="2 3">ORS 1419</strain>
    </source>
</reference>
<evidence type="ECO:0000256" key="1">
    <source>
        <dbReference type="SAM" id="MobiDB-lite"/>
    </source>
</evidence>
<accession>A0A318T3V0</accession>
<dbReference type="RefSeq" id="WP_245411751.1">
    <property type="nucleotide sequence ID" value="NZ_QJTF01000006.1"/>
</dbReference>
<name>A0A318T3V0_9HYPH</name>